<dbReference type="SMART" id="SM00567">
    <property type="entry name" value="EZ_HEAT"/>
    <property type="match status" value="8"/>
</dbReference>
<dbReference type="Pfam" id="PF12765">
    <property type="entry name" value="Cohesin_HEAT"/>
    <property type="match status" value="1"/>
</dbReference>
<dbReference type="InterPro" id="IPR011989">
    <property type="entry name" value="ARM-like"/>
</dbReference>
<dbReference type="Gene3D" id="1.25.10.10">
    <property type="entry name" value="Leucine-rich Repeat Variant"/>
    <property type="match status" value="5"/>
</dbReference>
<reference evidence="7" key="1">
    <citation type="submission" date="2021-02" db="EMBL/GenBank/DDBJ databases">
        <authorList>
            <person name="Dougan E. K."/>
            <person name="Rhodes N."/>
            <person name="Thang M."/>
            <person name="Chan C."/>
        </authorList>
    </citation>
    <scope>NUCLEOTIDE SEQUENCE</scope>
</reference>
<feature type="transmembrane region" description="Helical" evidence="5">
    <location>
        <begin position="660"/>
        <end position="680"/>
    </location>
</feature>
<dbReference type="SUPFAM" id="SSF48371">
    <property type="entry name" value="ARM repeat"/>
    <property type="match status" value="2"/>
</dbReference>
<evidence type="ECO:0000313" key="7">
    <source>
        <dbReference type="EMBL" id="CAE8589388.1"/>
    </source>
</evidence>
<dbReference type="GO" id="GO:0019706">
    <property type="term" value="F:protein-cysteine S-palmitoyltransferase activity"/>
    <property type="evidence" value="ECO:0007669"/>
    <property type="project" value="UniProtKB-EC"/>
</dbReference>
<comment type="catalytic activity">
    <reaction evidence="5">
        <text>L-cysteinyl-[protein] + hexadecanoyl-CoA = S-hexadecanoyl-L-cysteinyl-[protein] + CoA</text>
        <dbReference type="Rhea" id="RHEA:36683"/>
        <dbReference type="Rhea" id="RHEA-COMP:10131"/>
        <dbReference type="Rhea" id="RHEA-COMP:11032"/>
        <dbReference type="ChEBI" id="CHEBI:29950"/>
        <dbReference type="ChEBI" id="CHEBI:57287"/>
        <dbReference type="ChEBI" id="CHEBI:57379"/>
        <dbReference type="ChEBI" id="CHEBI:74151"/>
        <dbReference type="EC" id="2.3.1.225"/>
    </reaction>
</comment>
<sequence>MAPHSGTVRLGLQATRPVLGKCNVQRDAVMSALSSGRKELVLPVLLQLREAGQSTLDTLKLCDSIGRLLRHEDPEVSAAAALVLGCSGSVGLRHQEELVILLRHPQVTCRTAALSALGQLGLSPQRKDVCKQVVACLTDLDSTVRIAALRTLASLGATRQAEAVSVRLEKDQNSEVAGTALEVLGRLSVLSREAESFFPPELRAQKCAEMLGHPRTRYFALACLCQLGDKAPSLLAPAVVRCLADVELLIRQAAVAAIQVMAPAVAASSEALQLLQSSLQSASCAERAAAANSLAALGQLASAQASLVADLLQDFSEESSGSNGRRAPRQMRIPRCAALTALGRMAAAQFVDRVAEGLCDRNWEVRMCAAEALGMLGQASRGHASTLIGALRDDAYLVRAQASEALGRLRSVEAMPALAQAFEDVSHTVRFFAVQAAGEVIEFAEEFGHDVFKLLEDPDSEVRAAAVSTLSRMPECGPSYAGVVATMLADAEPVVRCAAATALARLGAAGLSLSEEVSACLEDPSASVRQAAVDALEQMGLRQSLAARPFLGRSPPAGQKDPVEGLGLYYKSIMLKMKLKREAIFNAREFCRYFTFDGQGLAKFTVVMEGATSERTPQRANGFVLPLHPLQVVSWVVFGTDVVVYSVICLPLIETLPARVGIAIVYAMSVVALVIATVIATSCNPVDVYTLQDESQFKAEELDELPYCGLCNSPVRIRSKHCRSCNKCVDVFDHHCMWLNNCIGGQNYKSFFVAICSVAVMIGIVLATCTYLVVDYITNQDRCSQRIEDGFLRELTKEGFLG</sequence>
<dbReference type="InterPro" id="IPR004155">
    <property type="entry name" value="PBS_lyase_HEAT"/>
</dbReference>
<proteinExistence type="inferred from homology"/>
<dbReference type="Pfam" id="PF13646">
    <property type="entry name" value="HEAT_2"/>
    <property type="match status" value="3"/>
</dbReference>
<keyword evidence="8" id="KW-1185">Reference proteome</keyword>
<dbReference type="OrthoDB" id="1924421at2759"/>
<dbReference type="Pfam" id="PF03130">
    <property type="entry name" value="HEAT_PBS"/>
    <property type="match status" value="1"/>
</dbReference>
<evidence type="ECO:0000256" key="5">
    <source>
        <dbReference type="RuleBase" id="RU079119"/>
    </source>
</evidence>
<organism evidence="7 8">
    <name type="scientific">Polarella glacialis</name>
    <name type="common">Dinoflagellate</name>
    <dbReference type="NCBI Taxonomy" id="89957"/>
    <lineage>
        <taxon>Eukaryota</taxon>
        <taxon>Sar</taxon>
        <taxon>Alveolata</taxon>
        <taxon>Dinophyceae</taxon>
        <taxon>Suessiales</taxon>
        <taxon>Suessiaceae</taxon>
        <taxon>Polarella</taxon>
    </lineage>
</organism>
<protein>
    <recommendedName>
        <fullName evidence="5">Palmitoyltransferase</fullName>
        <ecNumber evidence="5">2.3.1.225</ecNumber>
    </recommendedName>
</protein>
<dbReference type="EC" id="2.3.1.225" evidence="5"/>
<feature type="transmembrane region" description="Helical" evidence="5">
    <location>
        <begin position="751"/>
        <end position="774"/>
    </location>
</feature>
<dbReference type="PROSITE" id="PS50216">
    <property type="entry name" value="DHHC"/>
    <property type="match status" value="1"/>
</dbReference>
<dbReference type="Proteomes" id="UP000654075">
    <property type="component" value="Unassembled WGS sequence"/>
</dbReference>
<dbReference type="GO" id="GO:0016020">
    <property type="term" value="C:membrane"/>
    <property type="evidence" value="ECO:0007669"/>
    <property type="project" value="UniProtKB-SubCell"/>
</dbReference>
<keyword evidence="3 5" id="KW-1133">Transmembrane helix</keyword>
<keyword evidence="4 5" id="KW-0472">Membrane</keyword>
<keyword evidence="2 5" id="KW-0812">Transmembrane</keyword>
<evidence type="ECO:0000256" key="4">
    <source>
        <dbReference type="ARBA" id="ARBA00023136"/>
    </source>
</evidence>
<comment type="subcellular location">
    <subcellularLocation>
        <location evidence="1">Membrane</location>
        <topology evidence="1">Multi-pass membrane protein</topology>
    </subcellularLocation>
</comment>
<evidence type="ECO:0000259" key="6">
    <source>
        <dbReference type="Pfam" id="PF01529"/>
    </source>
</evidence>
<evidence type="ECO:0000256" key="3">
    <source>
        <dbReference type="ARBA" id="ARBA00022989"/>
    </source>
</evidence>
<dbReference type="InterPro" id="IPR016024">
    <property type="entry name" value="ARM-type_fold"/>
</dbReference>
<keyword evidence="5" id="KW-0808">Transferase</keyword>
<dbReference type="InterPro" id="IPR026003">
    <property type="entry name" value="Cohesin_HEAT"/>
</dbReference>
<evidence type="ECO:0000313" key="8">
    <source>
        <dbReference type="Proteomes" id="UP000654075"/>
    </source>
</evidence>
<feature type="transmembrane region" description="Helical" evidence="5">
    <location>
        <begin position="632"/>
        <end position="653"/>
    </location>
</feature>
<dbReference type="PANTHER" id="PTHR12697">
    <property type="entry name" value="PBS LYASE HEAT-LIKE PROTEIN"/>
    <property type="match status" value="1"/>
</dbReference>
<evidence type="ECO:0000256" key="1">
    <source>
        <dbReference type="ARBA" id="ARBA00004141"/>
    </source>
</evidence>
<dbReference type="Pfam" id="PF01529">
    <property type="entry name" value="DHHC"/>
    <property type="match status" value="1"/>
</dbReference>
<comment type="domain">
    <text evidence="5">The DHHC domain is required for palmitoyltransferase activity.</text>
</comment>
<name>A0A813DVD5_POLGL</name>
<dbReference type="AlphaFoldDB" id="A0A813DVD5"/>
<keyword evidence="5" id="KW-0012">Acyltransferase</keyword>
<comment type="caution">
    <text evidence="7">The sequence shown here is derived from an EMBL/GenBank/DDBJ whole genome shotgun (WGS) entry which is preliminary data.</text>
</comment>
<gene>
    <name evidence="7" type="ORF">PGLA1383_LOCUS8152</name>
</gene>
<accession>A0A813DVD5</accession>
<dbReference type="GO" id="GO:0019135">
    <property type="term" value="F:deoxyhypusine monooxygenase activity"/>
    <property type="evidence" value="ECO:0007669"/>
    <property type="project" value="TreeGrafter"/>
</dbReference>
<evidence type="ECO:0000256" key="2">
    <source>
        <dbReference type="ARBA" id="ARBA00022692"/>
    </source>
</evidence>
<comment type="similarity">
    <text evidence="5">Belongs to the DHHC palmitoyltransferase family.</text>
</comment>
<dbReference type="InterPro" id="IPR001594">
    <property type="entry name" value="Palmitoyltrfase_DHHC"/>
</dbReference>
<dbReference type="EMBL" id="CAJNNV010003670">
    <property type="protein sequence ID" value="CAE8589388.1"/>
    <property type="molecule type" value="Genomic_DNA"/>
</dbReference>
<feature type="domain" description="Palmitoyltransferase DHHC" evidence="6">
    <location>
        <begin position="703"/>
        <end position="782"/>
    </location>
</feature>
<feature type="non-terminal residue" evidence="7">
    <location>
        <position position="1"/>
    </location>
</feature>
<dbReference type="PANTHER" id="PTHR12697:SF20">
    <property type="entry name" value="HEAT REPEAT-CONTAINING PROTEIN 4"/>
    <property type="match status" value="1"/>
</dbReference>